<dbReference type="InterPro" id="IPR029058">
    <property type="entry name" value="AB_hydrolase_fold"/>
</dbReference>
<name>A0AA86MDR8_9BURK</name>
<dbReference type="GO" id="GO:0046464">
    <property type="term" value="P:acylglycerol catabolic process"/>
    <property type="evidence" value="ECO:0007669"/>
    <property type="project" value="TreeGrafter"/>
</dbReference>
<dbReference type="AlphaFoldDB" id="A0AA86MDR8"/>
<evidence type="ECO:0000313" key="3">
    <source>
        <dbReference type="Proteomes" id="UP001329151"/>
    </source>
</evidence>
<dbReference type="RefSeq" id="WP_130558481.1">
    <property type="nucleotide sequence ID" value="NZ_AP028947.1"/>
</dbReference>
<organism evidence="2 3">
    <name type="scientific">Limnobacter thiooxidans</name>
    <dbReference type="NCBI Taxonomy" id="131080"/>
    <lineage>
        <taxon>Bacteria</taxon>
        <taxon>Pseudomonadati</taxon>
        <taxon>Pseudomonadota</taxon>
        <taxon>Betaproteobacteria</taxon>
        <taxon>Burkholderiales</taxon>
        <taxon>Burkholderiaceae</taxon>
        <taxon>Limnobacter</taxon>
    </lineage>
</organism>
<protein>
    <submittedName>
        <fullName evidence="2">Alpha/beta hydrolase</fullName>
    </submittedName>
</protein>
<feature type="domain" description="AB hydrolase-1" evidence="1">
    <location>
        <begin position="33"/>
        <end position="273"/>
    </location>
</feature>
<dbReference type="PANTHER" id="PTHR43798:SF33">
    <property type="entry name" value="HYDROLASE, PUTATIVE (AFU_ORTHOLOGUE AFUA_2G14860)-RELATED"/>
    <property type="match status" value="1"/>
</dbReference>
<proteinExistence type="predicted"/>
<dbReference type="Pfam" id="PF12697">
    <property type="entry name" value="Abhydrolase_6"/>
    <property type="match status" value="1"/>
</dbReference>
<dbReference type="PANTHER" id="PTHR43798">
    <property type="entry name" value="MONOACYLGLYCEROL LIPASE"/>
    <property type="match status" value="1"/>
</dbReference>
<dbReference type="InterPro" id="IPR050266">
    <property type="entry name" value="AB_hydrolase_sf"/>
</dbReference>
<dbReference type="InterPro" id="IPR000073">
    <property type="entry name" value="AB_hydrolase_1"/>
</dbReference>
<dbReference type="GO" id="GO:0016020">
    <property type="term" value="C:membrane"/>
    <property type="evidence" value="ECO:0007669"/>
    <property type="project" value="TreeGrafter"/>
</dbReference>
<gene>
    <name evidence="2" type="ORF">RGQ30_05010</name>
</gene>
<evidence type="ECO:0000259" key="1">
    <source>
        <dbReference type="Pfam" id="PF12697"/>
    </source>
</evidence>
<dbReference type="GO" id="GO:0047372">
    <property type="term" value="F:monoacylglycerol lipase activity"/>
    <property type="evidence" value="ECO:0007669"/>
    <property type="project" value="TreeGrafter"/>
</dbReference>
<accession>A0AA86MDR8</accession>
<keyword evidence="2" id="KW-0378">Hydrolase</keyword>
<dbReference type="KEGG" id="lto:RGQ30_05010"/>
<reference evidence="2 3" key="1">
    <citation type="submission" date="2023-10" db="EMBL/GenBank/DDBJ databases">
        <title>Complete Genome Sequence of Limnobacter thiooxidans CS-K2T, Isolated from freshwater lake sediments in Bavaria, Germany.</title>
        <authorList>
            <person name="Naruki M."/>
            <person name="Watanabe A."/>
            <person name="Warashina T."/>
            <person name="Morita T."/>
            <person name="Arakawa K."/>
        </authorList>
    </citation>
    <scope>NUCLEOTIDE SEQUENCE [LARGE SCALE GENOMIC DNA]</scope>
    <source>
        <strain evidence="2 3">CS-K2</strain>
    </source>
</reference>
<dbReference type="Gene3D" id="3.40.50.1820">
    <property type="entry name" value="alpha/beta hydrolase"/>
    <property type="match status" value="1"/>
</dbReference>
<dbReference type="EMBL" id="AP028947">
    <property type="protein sequence ID" value="BET25000.1"/>
    <property type="molecule type" value="Genomic_DNA"/>
</dbReference>
<evidence type="ECO:0000313" key="2">
    <source>
        <dbReference type="EMBL" id="BET25000.1"/>
    </source>
</evidence>
<keyword evidence="3" id="KW-1185">Reference proteome</keyword>
<dbReference type="SUPFAM" id="SSF53474">
    <property type="entry name" value="alpha/beta-Hydrolases"/>
    <property type="match status" value="1"/>
</dbReference>
<dbReference type="Proteomes" id="UP001329151">
    <property type="component" value="Chromosome"/>
</dbReference>
<sequence length="285" mass="31940">MELSMWKSSGQFFDWKGHSIFVQDTAASNKPVLLLIHGFPTSSYDFHLLWPELAETHRLIAFDMLGYGYSAKPANWDYSIFQQADIAEALLKAKGIHSCQVLTHDVGDTVGQELIARSVGGKLGFTAEKVILLNGGLFPETHRAILVQKLMLSPLGFLFTRLMKKAKLRASLRGVCSASLREEDIDAAWALIAHNQGNLRMHKLIQYMRERRENRDRWVGALQNAGMPLVLIDGVEDPISGEHMVQRFEELVPGHTVVRLPGLGHYPHLEDAPKVLSVLKPFLIP</sequence>